<evidence type="ECO:0000256" key="2">
    <source>
        <dbReference type="SAM" id="MobiDB-lite"/>
    </source>
</evidence>
<feature type="compositionally biased region" description="Pro residues" evidence="2">
    <location>
        <begin position="947"/>
        <end position="964"/>
    </location>
</feature>
<name>A0A6J4MQL5_9BACT</name>
<keyword evidence="1" id="KW-0802">TPR repeat</keyword>
<feature type="region of interest" description="Disordered" evidence="2">
    <location>
        <begin position="136"/>
        <end position="214"/>
    </location>
</feature>
<reference evidence="3" key="1">
    <citation type="submission" date="2020-02" db="EMBL/GenBank/DDBJ databases">
        <authorList>
            <person name="Meier V. D."/>
        </authorList>
    </citation>
    <scope>NUCLEOTIDE SEQUENCE</scope>
    <source>
        <strain evidence="3">AVDCRST_MAG68</strain>
    </source>
</reference>
<feature type="region of interest" description="Disordered" evidence="2">
    <location>
        <begin position="665"/>
        <end position="991"/>
    </location>
</feature>
<dbReference type="SUPFAM" id="SSF48452">
    <property type="entry name" value="TPR-like"/>
    <property type="match status" value="1"/>
</dbReference>
<sequence length="991" mass="102841">MPEISPELAARIESLRSSHRENPARFFMPLASAYREAGELGQAEELLRENLKRHPGYLSAHVLLGRCLADRGALGEARNEFSYVLSIDPQNLIALRTLGEMAAANGNADEARRWYGELLAVDPMSAEARQALDALDSAPPAAPARGEEEGGWDPFAHGDVAQAPAEEPASEAPGFEDEPLLDAPGFRPLEPAPELGFGSVDLPPPANDDFANWGDVSLDAPSAAPADLPAAPAGGDALDFGAVELSDDWGAAPEPLAADPSAGWGMFDDAPGADIPAEPLPELRSFHDEDAAEDGVEMVTETMAELYYRQGFVDRAADVYRELIARRGDEPALTRRLAELEAEMRGDVGGSPEPGFGDAPGFTAQPGFAPEYDAPIFTSEPQQAPAWLEAVDAHMVAGDAPGFQPETAGDLPALDLPAFAQDDVPSSAAAQPAHGGATGDSFADSFAAGFDGSAQTPPPLPALDTPADGLERDPWTAPTIEPTAAPGFDAQPGDVFRAGQPADSFFEPANALGAQPADVFDAQSSNAFDAEPAAAPFAEPLPSFADADVPPAEPLPSFADADAPYAEPLPSFAAADAPPAEPLPSFADADAPLPSFADADAPDQEPEPSFAAPGAPHAEPAYAAPAEVAAAETVRAEHRAGDGTESVATYLWSILSWRPGQAAAYAQPEQHAEPEQAASDSQPFAVDAEPAVPESLYTDAEIEPSSLAFESVEPARTSDADAAPALPDFASAEPAPLAFEADPAPLAFESAEPAPYDFTDAGTSPAEPAPYDFTDAGTSLAEPAPFDLAQQADAGAPPPPQPWDDATLGAPEQQPPLDEPWMADAAEPAGDEPWAAAEPELTPANDDDEPWAIPAAPTEALLPEDDEQGPIDELPWLAAEPGADDSVHSVDDYAPAGTEAASGTPAGDEPMPWEMGLELGAPEPAPTPAPAQPVGGFSFEDFFSEPVPEPAPAQPAAEPQPAPAAPQADAAASDEDEDLESFQAWLQSLKR</sequence>
<dbReference type="SMART" id="SM00028">
    <property type="entry name" value="TPR"/>
    <property type="match status" value="3"/>
</dbReference>
<dbReference type="Gene3D" id="1.25.40.10">
    <property type="entry name" value="Tetratricopeptide repeat domain"/>
    <property type="match status" value="1"/>
</dbReference>
<organism evidence="3">
    <name type="scientific">uncultured Gemmatimonadota bacterium</name>
    <dbReference type="NCBI Taxonomy" id="203437"/>
    <lineage>
        <taxon>Bacteria</taxon>
        <taxon>Pseudomonadati</taxon>
        <taxon>Gemmatimonadota</taxon>
        <taxon>environmental samples</taxon>
    </lineage>
</organism>
<feature type="region of interest" description="Disordered" evidence="2">
    <location>
        <begin position="424"/>
        <end position="501"/>
    </location>
</feature>
<feature type="compositionally biased region" description="Low complexity" evidence="2">
    <location>
        <begin position="720"/>
        <end position="732"/>
    </location>
</feature>
<evidence type="ECO:0000256" key="1">
    <source>
        <dbReference type="PROSITE-ProRule" id="PRU00339"/>
    </source>
</evidence>
<feature type="compositionally biased region" description="Low complexity" evidence="2">
    <location>
        <begin position="568"/>
        <end position="578"/>
    </location>
</feature>
<proteinExistence type="predicted"/>
<dbReference type="InterPro" id="IPR011990">
    <property type="entry name" value="TPR-like_helical_dom_sf"/>
</dbReference>
<dbReference type="PROSITE" id="PS50005">
    <property type="entry name" value="TPR"/>
    <property type="match status" value="1"/>
</dbReference>
<dbReference type="EMBL" id="CADCTW010000218">
    <property type="protein sequence ID" value="CAA9366015.1"/>
    <property type="molecule type" value="Genomic_DNA"/>
</dbReference>
<accession>A0A6J4MQL5</accession>
<dbReference type="AlphaFoldDB" id="A0A6J4MQL5"/>
<gene>
    <name evidence="3" type="ORF">AVDCRST_MAG68-4860</name>
</gene>
<feature type="compositionally biased region" description="Low complexity" evidence="2">
    <location>
        <begin position="161"/>
        <end position="173"/>
    </location>
</feature>
<dbReference type="InterPro" id="IPR019734">
    <property type="entry name" value="TPR_rpt"/>
</dbReference>
<feature type="repeat" description="TPR" evidence="1">
    <location>
        <begin position="58"/>
        <end position="91"/>
    </location>
</feature>
<feature type="region of interest" description="Disordered" evidence="2">
    <location>
        <begin position="540"/>
        <end position="618"/>
    </location>
</feature>
<protein>
    <submittedName>
        <fullName evidence="3">Uncharacterized protein</fullName>
    </submittedName>
</protein>
<dbReference type="Pfam" id="PF13432">
    <property type="entry name" value="TPR_16"/>
    <property type="match status" value="2"/>
</dbReference>
<evidence type="ECO:0000313" key="3">
    <source>
        <dbReference type="EMBL" id="CAA9366015.1"/>
    </source>
</evidence>